<dbReference type="InterPro" id="IPR016181">
    <property type="entry name" value="Acyl_CoA_acyltransferase"/>
</dbReference>
<evidence type="ECO:0000256" key="4">
    <source>
        <dbReference type="SAM" id="SignalP"/>
    </source>
</evidence>
<keyword evidence="2" id="KW-0808">Transferase</keyword>
<keyword evidence="3" id="KW-0012">Acyltransferase</keyword>
<dbReference type="InterPro" id="IPR039135">
    <property type="entry name" value="NAT9-like"/>
</dbReference>
<dbReference type="PROSITE" id="PS51257">
    <property type="entry name" value="PROKAR_LIPOPROTEIN"/>
    <property type="match status" value="1"/>
</dbReference>
<organism evidence="6 7">
    <name type="scientific">Arthrobotrys flagrans</name>
    <name type="common">Nematode-trapping fungus</name>
    <name type="synonym">Trichothecium flagrans</name>
    <dbReference type="NCBI Taxonomy" id="97331"/>
    <lineage>
        <taxon>Eukaryota</taxon>
        <taxon>Fungi</taxon>
        <taxon>Dikarya</taxon>
        <taxon>Ascomycota</taxon>
        <taxon>Pezizomycotina</taxon>
        <taxon>Orbiliomycetes</taxon>
        <taxon>Orbiliales</taxon>
        <taxon>Orbiliaceae</taxon>
        <taxon>Arthrobotrys</taxon>
    </lineage>
</organism>
<sequence>MRFGILSTIALPVLLGCVDGVFAHCCKPAAKSCAASARAREAAPCTSLFIKNKVKRPTCTVVPAPVTVTKRVTPAASTKFITITHTVSTTETKSLPTVTITETRKTVEIQTSVASVTVSTTEVDTTTSIISTTTVSPTIYSFTCTNRKRDALPTVDIEFEGLVKRTVLPKCCGCFLTSTKTAARQTKTVTTTLPKATITKKITKTITATKITTAVPNTATILETTTETVITTRTDIETRTETTTETASATQTVIYDPCENPILLSGRNAFTYSGTTAVGTPVNVDTITDADAVDKSCQSQLCNIGRADGWIDERPVNEIFVKADRGNKRNFSSNSTGLLHQPSRYRSALVVPFESRCQCKFSTDIVAFFAEQHKSYSHNPTSAIITNKLVFVPYEASHVPTYSEWMSSESLREATASERLSLPEEYAMQKSWRGDPDKLTFILSVPSAGMQSLTKSEDSTRKGYTVVEGIDDKPSNLVGDVNLFLYEDDDEEEIEGVTKFIYMIGEIEIMVARDEYQGQGLGKIAVLVFVLYVLKHQQEILMQDMGRYEKGGKALKYLRVKIGKENMRSLGLFQKLGFTKTTEEPNYFGEWELRFRIEPPGEVENGIEEVLRGCGVQWREEVEFRRVLGA</sequence>
<dbReference type="SUPFAM" id="SSF55729">
    <property type="entry name" value="Acyl-CoA N-acyltransferases (Nat)"/>
    <property type="match status" value="1"/>
</dbReference>
<dbReference type="VEuPathDB" id="FungiDB:DFL_007820"/>
<dbReference type="PROSITE" id="PS51186">
    <property type="entry name" value="GNAT"/>
    <property type="match status" value="1"/>
</dbReference>
<comment type="similarity">
    <text evidence="1">Belongs to the acetyltransferase family. GNAT subfamily.</text>
</comment>
<evidence type="ECO:0000256" key="3">
    <source>
        <dbReference type="ARBA" id="ARBA00023315"/>
    </source>
</evidence>
<keyword evidence="7" id="KW-1185">Reference proteome</keyword>
<dbReference type="InterPro" id="IPR000182">
    <property type="entry name" value="GNAT_dom"/>
</dbReference>
<dbReference type="Gene3D" id="3.40.630.30">
    <property type="match status" value="1"/>
</dbReference>
<accession>A0A436ZWS7</accession>
<dbReference type="Proteomes" id="UP000283090">
    <property type="component" value="Unassembled WGS sequence"/>
</dbReference>
<gene>
    <name evidence="6" type="ORF">DFL_007820</name>
</gene>
<keyword evidence="4" id="KW-0732">Signal</keyword>
<evidence type="ECO:0000256" key="1">
    <source>
        <dbReference type="ARBA" id="ARBA00009342"/>
    </source>
</evidence>
<dbReference type="PANTHER" id="PTHR13256">
    <property type="entry name" value="N-ACETYLTRANSFERASE 9"/>
    <property type="match status" value="1"/>
</dbReference>
<dbReference type="RefSeq" id="XP_067488978.1">
    <property type="nucleotide sequence ID" value="XM_067637464.1"/>
</dbReference>
<evidence type="ECO:0000313" key="6">
    <source>
        <dbReference type="EMBL" id="RVD83434.1"/>
    </source>
</evidence>
<dbReference type="AlphaFoldDB" id="A0A436ZWS7"/>
<reference evidence="6 7" key="1">
    <citation type="submission" date="2019-01" db="EMBL/GenBank/DDBJ databases">
        <title>Intercellular communication is required for trap formation in the nematode-trapping fungus Duddingtonia flagrans.</title>
        <authorList>
            <person name="Youssar L."/>
            <person name="Wernet V."/>
            <person name="Hensel N."/>
            <person name="Hildebrandt H.-G."/>
            <person name="Fischer R."/>
        </authorList>
    </citation>
    <scope>NUCLEOTIDE SEQUENCE [LARGE SCALE GENOMIC DNA]</scope>
    <source>
        <strain evidence="6 7">CBS H-5679</strain>
    </source>
</reference>
<dbReference type="Pfam" id="PF13302">
    <property type="entry name" value="Acetyltransf_3"/>
    <property type="match status" value="1"/>
</dbReference>
<dbReference type="EMBL" id="SAEB01000009">
    <property type="protein sequence ID" value="RVD83434.1"/>
    <property type="molecule type" value="Genomic_DNA"/>
</dbReference>
<dbReference type="GO" id="GO:0008080">
    <property type="term" value="F:N-acetyltransferase activity"/>
    <property type="evidence" value="ECO:0007669"/>
    <property type="project" value="InterPro"/>
</dbReference>
<dbReference type="OrthoDB" id="5043642at2759"/>
<evidence type="ECO:0000259" key="5">
    <source>
        <dbReference type="PROSITE" id="PS51186"/>
    </source>
</evidence>
<feature type="chain" id="PRO_5019401273" description="N-acetyltransferase domain-containing protein" evidence="4">
    <location>
        <begin position="24"/>
        <end position="630"/>
    </location>
</feature>
<dbReference type="PANTHER" id="PTHR13256:SF16">
    <property type="entry name" value="ALPHA_BETA-TUBULIN-N-ACETYLTRANSFERASE 9"/>
    <property type="match status" value="1"/>
</dbReference>
<name>A0A436ZWS7_ARTFL</name>
<feature type="signal peptide" evidence="4">
    <location>
        <begin position="1"/>
        <end position="23"/>
    </location>
</feature>
<dbReference type="GeneID" id="93590131"/>
<protein>
    <recommendedName>
        <fullName evidence="5">N-acetyltransferase domain-containing protein</fullName>
    </recommendedName>
</protein>
<proteinExistence type="inferred from homology"/>
<feature type="domain" description="N-acetyltransferase" evidence="5">
    <location>
        <begin position="409"/>
        <end position="598"/>
    </location>
</feature>
<comment type="caution">
    <text evidence="6">The sequence shown here is derived from an EMBL/GenBank/DDBJ whole genome shotgun (WGS) entry which is preliminary data.</text>
</comment>
<evidence type="ECO:0000313" key="7">
    <source>
        <dbReference type="Proteomes" id="UP000283090"/>
    </source>
</evidence>
<dbReference type="STRING" id="97331.A0A436ZWS7"/>
<evidence type="ECO:0000256" key="2">
    <source>
        <dbReference type="ARBA" id="ARBA00022679"/>
    </source>
</evidence>